<dbReference type="AlphaFoldDB" id="A0A0K1PJY7"/>
<dbReference type="KEGG" id="llu:AKJ09_00093"/>
<proteinExistence type="predicted"/>
<protein>
    <submittedName>
        <fullName evidence="1">Uncharacterized protein</fullName>
    </submittedName>
</protein>
<reference evidence="1 2" key="1">
    <citation type="submission" date="2015-08" db="EMBL/GenBank/DDBJ databases">
        <authorList>
            <person name="Babu N.S."/>
            <person name="Beckwith C.J."/>
            <person name="Beseler K.G."/>
            <person name="Brison A."/>
            <person name="Carone J.V."/>
            <person name="Caskin T.P."/>
            <person name="Diamond M."/>
            <person name="Durham M.E."/>
            <person name="Foxe J.M."/>
            <person name="Go M."/>
            <person name="Henderson B.A."/>
            <person name="Jones I.B."/>
            <person name="McGettigan J.A."/>
            <person name="Micheletti S.J."/>
            <person name="Nasrallah M.E."/>
            <person name="Ortiz D."/>
            <person name="Piller C.R."/>
            <person name="Privatt S.R."/>
            <person name="Schneider S.L."/>
            <person name="Sharp S."/>
            <person name="Smith T.C."/>
            <person name="Stanton J.D."/>
            <person name="Ullery H.E."/>
            <person name="Wilson R.J."/>
            <person name="Serrano M.G."/>
            <person name="Buck G."/>
            <person name="Lee V."/>
            <person name="Wang Y."/>
            <person name="Carvalho R."/>
            <person name="Voegtly L."/>
            <person name="Shi R."/>
            <person name="Duckworth R."/>
            <person name="Johnson A."/>
            <person name="Loviza R."/>
            <person name="Walstead R."/>
            <person name="Shah Z."/>
            <person name="Kiflezghi M."/>
            <person name="Wade K."/>
            <person name="Ball S.L."/>
            <person name="Bradley K.W."/>
            <person name="Asai D.J."/>
            <person name="Bowman C.A."/>
            <person name="Russell D.A."/>
            <person name="Pope W.H."/>
            <person name="Jacobs-Sera D."/>
            <person name="Hendrix R.W."/>
            <person name="Hatfull G.F."/>
        </authorList>
    </citation>
    <scope>NUCLEOTIDE SEQUENCE [LARGE SCALE GENOMIC DNA]</scope>
    <source>
        <strain evidence="1 2">DSM 27648</strain>
    </source>
</reference>
<dbReference type="Proteomes" id="UP000064967">
    <property type="component" value="Chromosome"/>
</dbReference>
<sequence length="45" mass="4776">MTMAQKNPKALVPCCTVHSYQTVAGLARLWGAAIRKASAMAEAEV</sequence>
<evidence type="ECO:0000313" key="2">
    <source>
        <dbReference type="Proteomes" id="UP000064967"/>
    </source>
</evidence>
<keyword evidence="2" id="KW-1185">Reference proteome</keyword>
<dbReference type="EMBL" id="CP012333">
    <property type="protein sequence ID" value="AKU93429.1"/>
    <property type="molecule type" value="Genomic_DNA"/>
</dbReference>
<gene>
    <name evidence="1" type="ORF">AKJ09_00093</name>
</gene>
<name>A0A0K1PJY7_9BACT</name>
<accession>A0A0K1PJY7</accession>
<evidence type="ECO:0000313" key="1">
    <source>
        <dbReference type="EMBL" id="AKU93429.1"/>
    </source>
</evidence>
<organism evidence="1 2">
    <name type="scientific">Labilithrix luteola</name>
    <dbReference type="NCBI Taxonomy" id="1391654"/>
    <lineage>
        <taxon>Bacteria</taxon>
        <taxon>Pseudomonadati</taxon>
        <taxon>Myxococcota</taxon>
        <taxon>Polyangia</taxon>
        <taxon>Polyangiales</taxon>
        <taxon>Labilitrichaceae</taxon>
        <taxon>Labilithrix</taxon>
    </lineage>
</organism>